<name>A0A517ZR90_9PLAN</name>
<gene>
    <name evidence="2" type="ORF">Mal52_34920</name>
</gene>
<feature type="domain" description="DUF1570" evidence="1">
    <location>
        <begin position="216"/>
        <end position="329"/>
    </location>
</feature>
<dbReference type="Proteomes" id="UP000319383">
    <property type="component" value="Chromosome"/>
</dbReference>
<keyword evidence="3" id="KW-1185">Reference proteome</keyword>
<evidence type="ECO:0000313" key="3">
    <source>
        <dbReference type="Proteomes" id="UP000319383"/>
    </source>
</evidence>
<accession>A0A517ZR90</accession>
<organism evidence="2 3">
    <name type="scientific">Symmachiella dynata</name>
    <dbReference type="NCBI Taxonomy" id="2527995"/>
    <lineage>
        <taxon>Bacteria</taxon>
        <taxon>Pseudomonadati</taxon>
        <taxon>Planctomycetota</taxon>
        <taxon>Planctomycetia</taxon>
        <taxon>Planctomycetales</taxon>
        <taxon>Planctomycetaceae</taxon>
        <taxon>Symmachiella</taxon>
    </lineage>
</organism>
<dbReference type="InterPro" id="IPR011464">
    <property type="entry name" value="DUF1570"/>
</dbReference>
<reference evidence="2 3" key="1">
    <citation type="submission" date="2019-02" db="EMBL/GenBank/DDBJ databases">
        <title>Deep-cultivation of Planctomycetes and their phenomic and genomic characterization uncovers novel biology.</title>
        <authorList>
            <person name="Wiegand S."/>
            <person name="Jogler M."/>
            <person name="Boedeker C."/>
            <person name="Pinto D."/>
            <person name="Vollmers J."/>
            <person name="Rivas-Marin E."/>
            <person name="Kohn T."/>
            <person name="Peeters S.H."/>
            <person name="Heuer A."/>
            <person name="Rast P."/>
            <person name="Oberbeckmann S."/>
            <person name="Bunk B."/>
            <person name="Jeske O."/>
            <person name="Meyerdierks A."/>
            <person name="Storesund J.E."/>
            <person name="Kallscheuer N."/>
            <person name="Luecker S."/>
            <person name="Lage O.M."/>
            <person name="Pohl T."/>
            <person name="Merkel B.J."/>
            <person name="Hornburger P."/>
            <person name="Mueller R.-W."/>
            <person name="Bruemmer F."/>
            <person name="Labrenz M."/>
            <person name="Spormann A.M."/>
            <person name="Op den Camp H."/>
            <person name="Overmann J."/>
            <person name="Amann R."/>
            <person name="Jetten M.S.M."/>
            <person name="Mascher T."/>
            <person name="Medema M.H."/>
            <person name="Devos D.P."/>
            <person name="Kaster A.-K."/>
            <person name="Ovreas L."/>
            <person name="Rohde M."/>
            <person name="Galperin M.Y."/>
            <person name="Jogler C."/>
        </authorList>
    </citation>
    <scope>NUCLEOTIDE SEQUENCE [LARGE SCALE GENOMIC DNA]</scope>
    <source>
        <strain evidence="2 3">Mal52</strain>
    </source>
</reference>
<sequence length="496" mass="55731">MISVFRLLFAFLLIGLLGSGHSLRADVFTYHDRDGQQVVLEAKLIRTVRDTHLVALPDGEYRLIPQAAVTNHEVKPGPAPLTHDEAAIKLEDRFGSARFRSYVEEPFVVGLVLSDELPKSSEIRVRNFLRKTARFMDKVSGSFKRFLVELRVPVKEPEYPLVVLIFESDGDFDKYMAETTQTEALQAKNVAGFYSGLTNFLAIRLKTCSTFEVPLHEAIHQQVYNRNFFQRLAPVPHWFDEGIATGFEANAGRITIGPTKISRRYAQQALAGGQLSWKSMLNDDKVFQGNVLVGEAYGHAWSLHWLLVTKYKGEYLKYVKLLAEKEPLEQEPEGRRDADLRETFGQDIAELQKTFKQQLKVGLKRQRVSLADTRVAGQSITEDGMAQVGLTAINYVDLGGQLRVGGQLTNICPFRELAFYVTVETDAGMYADWYFPKVGIMKKALLKKQYVGKVMQGGARSPSNTYHVRIRSAPPGSPEAEKWAAGQFPVPVLGNR</sequence>
<dbReference type="EMBL" id="CP036276">
    <property type="protein sequence ID" value="QDU45004.1"/>
    <property type="molecule type" value="Genomic_DNA"/>
</dbReference>
<proteinExistence type="predicted"/>
<dbReference type="RefSeq" id="WP_145377301.1">
    <property type="nucleotide sequence ID" value="NZ_CP036276.1"/>
</dbReference>
<dbReference type="KEGG" id="sdyn:Mal52_34920"/>
<evidence type="ECO:0000313" key="2">
    <source>
        <dbReference type="EMBL" id="QDU45004.1"/>
    </source>
</evidence>
<protein>
    <recommendedName>
        <fullName evidence="1">DUF1570 domain-containing protein</fullName>
    </recommendedName>
</protein>
<dbReference type="AlphaFoldDB" id="A0A517ZR90"/>
<evidence type="ECO:0000259" key="1">
    <source>
        <dbReference type="Pfam" id="PF07607"/>
    </source>
</evidence>
<dbReference type="Pfam" id="PF07607">
    <property type="entry name" value="DUF1570"/>
    <property type="match status" value="1"/>
</dbReference>